<dbReference type="Pfam" id="PF02591">
    <property type="entry name" value="Zn_ribbon_9"/>
    <property type="match status" value="1"/>
</dbReference>
<feature type="domain" description="C4-type zinc ribbon" evidence="2">
    <location>
        <begin position="199"/>
        <end position="230"/>
    </location>
</feature>
<dbReference type="RefSeq" id="WP_072286218.1">
    <property type="nucleotide sequence ID" value="NZ_CP015455.1"/>
</dbReference>
<dbReference type="KEGG" id="pace:A6070_13145"/>
<dbReference type="Proteomes" id="UP000182264">
    <property type="component" value="Chromosome"/>
</dbReference>
<name>A0A1L3GEX4_SYNAC</name>
<keyword evidence="1" id="KW-0175">Coiled coil</keyword>
<dbReference type="InterPro" id="IPR003743">
    <property type="entry name" value="Zf-RING_7"/>
</dbReference>
<dbReference type="STRING" id="29542.A6070_13145"/>
<keyword evidence="4" id="KW-1185">Reference proteome</keyword>
<sequence>MHEQIELLRALQELDRELNGIRQERRNLEKEQADLESEKLRIQAMVDSLDEEISGFQSQIEELHQGLAQEDVHVRRSEDRLPEIKTQKEYLAVLKEIDATKKMTKDLTAQCDEKLARIADLQAEKEEKLGQLEELKARSEARGNEITEALGACDKMLEEKAGQRSTHFDPLPKQLQKRYALLMERRGGVAVVEARDGNCTGCHMHLPPQLFNSLFLEPQIQSCPHCNRLLFVTGRED</sequence>
<organism evidence="3 4">
    <name type="scientific">Syntrophotalea acetylenica</name>
    <name type="common">Pelobacter acetylenicus</name>
    <dbReference type="NCBI Taxonomy" id="29542"/>
    <lineage>
        <taxon>Bacteria</taxon>
        <taxon>Pseudomonadati</taxon>
        <taxon>Thermodesulfobacteriota</taxon>
        <taxon>Desulfuromonadia</taxon>
        <taxon>Desulfuromonadales</taxon>
        <taxon>Syntrophotaleaceae</taxon>
        <taxon>Syntrophotalea</taxon>
    </lineage>
</organism>
<reference evidence="3 4" key="1">
    <citation type="journal article" date="2017" name="Genome Announc.">
        <title>Complete Genome Sequences of Two Acetylene-Fermenting Pelobacter acetylenicus Strains.</title>
        <authorList>
            <person name="Sutton J.M."/>
            <person name="Baesman S.M."/>
            <person name="Fierst J.L."/>
            <person name="Poret-Peterson A.T."/>
            <person name="Oremland R.S."/>
            <person name="Dunlap D.S."/>
            <person name="Akob D.M."/>
        </authorList>
    </citation>
    <scope>NUCLEOTIDE SEQUENCE [LARGE SCALE GENOMIC DNA]</scope>
    <source>
        <strain evidence="3 4">DSM 3247</strain>
    </source>
</reference>
<evidence type="ECO:0000256" key="1">
    <source>
        <dbReference type="SAM" id="Coils"/>
    </source>
</evidence>
<accession>A0A1L3GEX4</accession>
<dbReference type="Gene3D" id="1.10.287.1490">
    <property type="match status" value="1"/>
</dbReference>
<gene>
    <name evidence="3" type="ORF">A7E75_04505</name>
</gene>
<evidence type="ECO:0000313" key="4">
    <source>
        <dbReference type="Proteomes" id="UP000182264"/>
    </source>
</evidence>
<evidence type="ECO:0000313" key="3">
    <source>
        <dbReference type="EMBL" id="APG24379.1"/>
    </source>
</evidence>
<evidence type="ECO:0000259" key="2">
    <source>
        <dbReference type="Pfam" id="PF02591"/>
    </source>
</evidence>
<feature type="coiled-coil region" evidence="1">
    <location>
        <begin position="104"/>
        <end position="142"/>
    </location>
</feature>
<dbReference type="AlphaFoldDB" id="A0A1L3GEX4"/>
<dbReference type="OrthoDB" id="9795058at2"/>
<dbReference type="EMBL" id="CP015518">
    <property type="protein sequence ID" value="APG24379.1"/>
    <property type="molecule type" value="Genomic_DNA"/>
</dbReference>
<feature type="coiled-coil region" evidence="1">
    <location>
        <begin position="4"/>
        <end position="52"/>
    </location>
</feature>
<protein>
    <recommendedName>
        <fullName evidence="2">C4-type zinc ribbon domain-containing protein</fullName>
    </recommendedName>
</protein>
<proteinExistence type="predicted"/>